<organism evidence="1 3">
    <name type="scientific">Butyricimonas paravirosa</name>
    <dbReference type="NCBI Taxonomy" id="1472417"/>
    <lineage>
        <taxon>Bacteria</taxon>
        <taxon>Pseudomonadati</taxon>
        <taxon>Bacteroidota</taxon>
        <taxon>Bacteroidia</taxon>
        <taxon>Bacteroidales</taxon>
        <taxon>Odoribacteraceae</taxon>
        <taxon>Butyricimonas</taxon>
    </lineage>
</organism>
<dbReference type="SUPFAM" id="SSF63825">
    <property type="entry name" value="YWTD domain"/>
    <property type="match status" value="1"/>
</dbReference>
<dbReference type="EMBL" id="JAATLI010000004">
    <property type="protein sequence ID" value="NJC17671.1"/>
    <property type="molecule type" value="Genomic_DNA"/>
</dbReference>
<accession>A0A7X5YD93</accession>
<dbReference type="EMBL" id="CP043839">
    <property type="protein sequence ID" value="WOF13382.1"/>
    <property type="molecule type" value="Genomic_DNA"/>
</dbReference>
<dbReference type="AlphaFoldDB" id="A0A7X5YD93"/>
<dbReference type="Proteomes" id="UP000576368">
    <property type="component" value="Unassembled WGS sequence"/>
</dbReference>
<dbReference type="Proteomes" id="UP001302374">
    <property type="component" value="Chromosome"/>
</dbReference>
<evidence type="ECO:0000313" key="1">
    <source>
        <dbReference type="EMBL" id="NJC17671.1"/>
    </source>
</evidence>
<reference evidence="1 3" key="2">
    <citation type="submission" date="2020-03" db="EMBL/GenBank/DDBJ databases">
        <title>Genomic Encyclopedia of Type Strains, Phase IV (KMG-IV): sequencing the most valuable type-strain genomes for metagenomic binning, comparative biology and taxonomic classification.</title>
        <authorList>
            <person name="Goeker M."/>
        </authorList>
    </citation>
    <scope>NUCLEOTIDE SEQUENCE [LARGE SCALE GENOMIC DNA]</scope>
    <source>
        <strain evidence="1 3">DSM 105722</strain>
    </source>
</reference>
<evidence type="ECO:0000313" key="3">
    <source>
        <dbReference type="Proteomes" id="UP000576368"/>
    </source>
</evidence>
<dbReference type="GeneID" id="86892508"/>
<dbReference type="RefSeq" id="WP_118303388.1">
    <property type="nucleotide sequence ID" value="NZ_BMPA01000004.1"/>
</dbReference>
<keyword evidence="4" id="KW-1185">Reference proteome</keyword>
<name>A0A7X5YD93_9BACT</name>
<dbReference type="PROSITE" id="PS51257">
    <property type="entry name" value="PROKAR_LIPOPROTEIN"/>
    <property type="match status" value="1"/>
</dbReference>
<evidence type="ECO:0000313" key="2">
    <source>
        <dbReference type="EMBL" id="WOF13382.1"/>
    </source>
</evidence>
<proteinExistence type="predicted"/>
<sequence>MRKSLYASVILFVLGIGACSDDDDVQGGGDDEYGYDDGAVLADDAIPQTIPHQSYFIANEDWFGHEMGSCNRFYPEKDTIVYRCFRKANPGKTLGVTTQFAMNWGGYIYFMSKQAPRLVIADAETLEEKISFNVIDGDGRGCLGVDVKTVYVATTNGIRIFRVNKWAFGGFVKGTSSATGDLYEGQIGDMVRAGDYVFAALQGKGVLVIDPVAHEVKKVIEVEMPGALCVDKEGYLWTSAKEKELWRIDPYTCEIVKQLKVAKAPSVGWGAWRPSSLCASTQKNVIYWNIGTAGIAGSTGNQEYRYDIDKDEMGPINGVSGYGVSRVETLIDVIVNCGGGTYDGTTGEQVSSMKILGGLTNENASYAYFFPSIPFFEDTNEPHVLVNQIILKPGEEKKICLSDQVYDADNTSVSILKDLIFNEKQKLVTYRVERDTLYLKAGSVPGSTKFIFNVCSNGRENEKSVRVDVRE</sequence>
<protein>
    <submittedName>
        <fullName evidence="2">DUF5074 domain-containing protein</fullName>
    </submittedName>
</protein>
<gene>
    <name evidence="2" type="ORF">F1644_14415</name>
    <name evidence="1" type="ORF">GGR15_001286</name>
</gene>
<evidence type="ECO:0000313" key="4">
    <source>
        <dbReference type="Proteomes" id="UP001302374"/>
    </source>
</evidence>
<dbReference type="InterPro" id="IPR015943">
    <property type="entry name" value="WD40/YVTN_repeat-like_dom_sf"/>
</dbReference>
<dbReference type="Pfam" id="PF16819">
    <property type="entry name" value="DUF5074"/>
    <property type="match status" value="1"/>
</dbReference>
<reference evidence="2 4" key="1">
    <citation type="submission" date="2019-09" db="EMBL/GenBank/DDBJ databases">
        <title>Butyricimonas paravirosa DSM 105722 (=214-4 = JCM 18677 = CCUG 65563).</title>
        <authorList>
            <person name="Le Roy T."/>
            <person name="Cani P.D."/>
        </authorList>
    </citation>
    <scope>NUCLEOTIDE SEQUENCE [LARGE SCALE GENOMIC DNA]</scope>
    <source>
        <strain evidence="2 4">DSM 105722</strain>
    </source>
</reference>
<dbReference type="InterPro" id="IPR031815">
    <property type="entry name" value="DUF5074"/>
</dbReference>
<dbReference type="Gene3D" id="2.130.10.10">
    <property type="entry name" value="YVTN repeat-like/Quinoprotein amine dehydrogenase"/>
    <property type="match status" value="1"/>
</dbReference>